<protein>
    <submittedName>
        <fullName evidence="2">Uncharacterized protein</fullName>
    </submittedName>
</protein>
<feature type="compositionally biased region" description="Polar residues" evidence="1">
    <location>
        <begin position="121"/>
        <end position="136"/>
    </location>
</feature>
<evidence type="ECO:0000313" key="2">
    <source>
        <dbReference type="EMBL" id="KAG0022247.1"/>
    </source>
</evidence>
<dbReference type="Proteomes" id="UP000703661">
    <property type="component" value="Unassembled WGS sequence"/>
</dbReference>
<name>A0A9P6N2A4_9FUNG</name>
<sequence length="473" mass="52127">MEYEDDEYDQYQQYEDELYKDASEESESNDEVDSELEDNMLARIHYSTNVYKRVGSNASKSSEGQTANGSANNTNLTDNHLAAPPTAAEDYFNAVNQEYEQDSDNDDGNVNASTHVNNQDVTNFTTTDMNGNNQKNIDPDEEHGESRYSVEKKGASKNDWNQHAIAAGNSPNKETNGDENGSDESDTSDEEGAISGEEAADRVSFAEEEIELDQHVIDLGASLDDTQEEANDYDLNAELGHLDDEGFKGHTRYYLESKPKSELFAILVELRMIMFLVTAQSLFVIIAKRKVTYPTTVLIQEDMAHTNGARGAIRGNTSQMIAIDKGLHIPTSVPVQRSALNLVLGSYSKDLPLLKRTTTTNQLPNQPPVPHPIATHRLQDTIQGQIGMITTTAHLPPDAIAITMMTITEGLDRNHIQGTDIDVAIIETIAAITTTTMQEKRNRGGSGLTGIWIISEILDLGTVRTMNAMFKSS</sequence>
<feature type="compositionally biased region" description="Basic and acidic residues" evidence="1">
    <location>
        <begin position="144"/>
        <end position="156"/>
    </location>
</feature>
<evidence type="ECO:0000256" key="1">
    <source>
        <dbReference type="SAM" id="MobiDB-lite"/>
    </source>
</evidence>
<comment type="caution">
    <text evidence="2">The sequence shown here is derived from an EMBL/GenBank/DDBJ whole genome shotgun (WGS) entry which is preliminary data.</text>
</comment>
<keyword evidence="3" id="KW-1185">Reference proteome</keyword>
<organism evidence="2 3">
    <name type="scientific">Entomortierella chlamydospora</name>
    <dbReference type="NCBI Taxonomy" id="101097"/>
    <lineage>
        <taxon>Eukaryota</taxon>
        <taxon>Fungi</taxon>
        <taxon>Fungi incertae sedis</taxon>
        <taxon>Mucoromycota</taxon>
        <taxon>Mortierellomycotina</taxon>
        <taxon>Mortierellomycetes</taxon>
        <taxon>Mortierellales</taxon>
        <taxon>Mortierellaceae</taxon>
        <taxon>Entomortierella</taxon>
    </lineage>
</organism>
<feature type="region of interest" description="Disordered" evidence="1">
    <location>
        <begin position="1"/>
        <end position="39"/>
    </location>
</feature>
<feature type="region of interest" description="Disordered" evidence="1">
    <location>
        <begin position="121"/>
        <end position="196"/>
    </location>
</feature>
<dbReference type="EMBL" id="JAAAID010000115">
    <property type="protein sequence ID" value="KAG0022247.1"/>
    <property type="molecule type" value="Genomic_DNA"/>
</dbReference>
<reference evidence="2" key="1">
    <citation type="journal article" date="2020" name="Fungal Divers.">
        <title>Resolving the Mortierellaceae phylogeny through synthesis of multi-gene phylogenetics and phylogenomics.</title>
        <authorList>
            <person name="Vandepol N."/>
            <person name="Liber J."/>
            <person name="Desiro A."/>
            <person name="Na H."/>
            <person name="Kennedy M."/>
            <person name="Barry K."/>
            <person name="Grigoriev I.V."/>
            <person name="Miller A.N."/>
            <person name="O'Donnell K."/>
            <person name="Stajich J.E."/>
            <person name="Bonito G."/>
        </authorList>
    </citation>
    <scope>NUCLEOTIDE SEQUENCE</scope>
    <source>
        <strain evidence="2">NRRL 2769</strain>
    </source>
</reference>
<feature type="compositionally biased region" description="Acidic residues" evidence="1">
    <location>
        <begin position="1"/>
        <end position="16"/>
    </location>
</feature>
<proteinExistence type="predicted"/>
<feature type="compositionally biased region" description="Acidic residues" evidence="1">
    <location>
        <begin position="180"/>
        <end position="192"/>
    </location>
</feature>
<feature type="compositionally biased region" description="Acidic residues" evidence="1">
    <location>
        <begin position="24"/>
        <end position="38"/>
    </location>
</feature>
<feature type="region of interest" description="Disordered" evidence="1">
    <location>
        <begin position="55"/>
        <end position="82"/>
    </location>
</feature>
<evidence type="ECO:0000313" key="3">
    <source>
        <dbReference type="Proteomes" id="UP000703661"/>
    </source>
</evidence>
<feature type="compositionally biased region" description="Polar residues" evidence="1">
    <location>
        <begin position="55"/>
        <end position="78"/>
    </location>
</feature>
<accession>A0A9P6N2A4</accession>
<dbReference type="AlphaFoldDB" id="A0A9P6N2A4"/>
<gene>
    <name evidence="2" type="ORF">BGZ80_000693</name>
</gene>